<dbReference type="eggNOG" id="COG0424">
    <property type="taxonomic scope" value="Bacteria"/>
</dbReference>
<dbReference type="InterPro" id="IPR029001">
    <property type="entry name" value="ITPase-like_fam"/>
</dbReference>
<sequence>MKKIILGSASPRRKELLSKLGIEFEIRVSNIKEISQKNTPVEYAIDLSKQKAQSIEINENELLITADTIVAFENKILGKPKDKKDAFNMLRMLSGKKHEVITGITFKENNSIYSIYDITEVYFHHLNDSIIQYYIENYSPLDKAGSYGIQDFAGVFIEKINGDYYNVMGLPINKIFWYLYEKGVLNV</sequence>
<evidence type="ECO:0000313" key="4">
    <source>
        <dbReference type="EMBL" id="AEX85718.1"/>
    </source>
</evidence>
<dbReference type="OrthoDB" id="9807767at2"/>
<dbReference type="EMBL" id="CP003257">
    <property type="protein sequence ID" value="AEX85718.1"/>
    <property type="molecule type" value="Genomic_DNA"/>
</dbReference>
<dbReference type="Pfam" id="PF02545">
    <property type="entry name" value="Maf"/>
    <property type="match status" value="1"/>
</dbReference>
<comment type="similarity">
    <text evidence="3">Belongs to the Maf family. YhdE subfamily.</text>
</comment>
<proteinExistence type="inferred from homology"/>
<dbReference type="GO" id="GO:0005737">
    <property type="term" value="C:cytoplasm"/>
    <property type="evidence" value="ECO:0007669"/>
    <property type="project" value="UniProtKB-SubCell"/>
</dbReference>
<keyword evidence="5" id="KW-1185">Reference proteome</keyword>
<dbReference type="PIRSF" id="PIRSF006305">
    <property type="entry name" value="Maf"/>
    <property type="match status" value="1"/>
</dbReference>
<comment type="cofactor">
    <cofactor evidence="1 3">
        <name>a divalent metal cation</name>
        <dbReference type="ChEBI" id="CHEBI:60240"/>
    </cofactor>
</comment>
<feature type="active site" description="Proton acceptor" evidence="3">
    <location>
        <position position="67"/>
    </location>
</feature>
<dbReference type="Gene3D" id="3.90.950.10">
    <property type="match status" value="1"/>
</dbReference>
<feature type="site" description="Important for substrate specificity" evidence="3">
    <location>
        <position position="68"/>
    </location>
</feature>
<keyword evidence="3" id="KW-0963">Cytoplasm</keyword>
<accession>H2J3A2</accession>
<comment type="caution">
    <text evidence="3">Lacks conserved residue(s) required for the propagation of feature annotation.</text>
</comment>
<comment type="function">
    <text evidence="3">Nucleoside triphosphate pyrophosphatase that hydrolyzes dTTP and UTP. May have a dual role in cell division arrest and in preventing the incorporation of modified nucleotides into cellular nucleic acids.</text>
</comment>
<evidence type="ECO:0000256" key="3">
    <source>
        <dbReference type="HAMAP-Rule" id="MF_00528"/>
    </source>
</evidence>
<reference evidence="4 5" key="1">
    <citation type="journal article" date="2012" name="J. Bacteriol.">
        <title>Complete Genome Sequence of the Thermophilic, Piezophilic, Heterotrophic Bacterium Marinitoga piezophila KA3.</title>
        <authorList>
            <person name="Lucas S."/>
            <person name="Han J."/>
            <person name="Lapidus A."/>
            <person name="Cheng J.F."/>
            <person name="Goodwin L.A."/>
            <person name="Pitluck S."/>
            <person name="Peters L."/>
            <person name="Mikhailova N."/>
            <person name="Teshima H."/>
            <person name="Detter J.C."/>
            <person name="Han C."/>
            <person name="Tapia R."/>
            <person name="Land M."/>
            <person name="Hauser L."/>
            <person name="Kyrpides N.C."/>
            <person name="Ivanova N."/>
            <person name="Pagani I."/>
            <person name="Vannier P."/>
            <person name="Oger P."/>
            <person name="Bartlett D.H."/>
            <person name="Noll K.M."/>
            <person name="Woyke T."/>
            <person name="Jebbar M."/>
        </authorList>
    </citation>
    <scope>NUCLEOTIDE SEQUENCE [LARGE SCALE GENOMIC DNA]</scope>
    <source>
        <strain evidence="5">DSM 14283 / JCM 11233 / KA3</strain>
    </source>
</reference>
<evidence type="ECO:0000256" key="1">
    <source>
        <dbReference type="ARBA" id="ARBA00001968"/>
    </source>
</evidence>
<evidence type="ECO:0000313" key="5">
    <source>
        <dbReference type="Proteomes" id="UP000007161"/>
    </source>
</evidence>
<reference evidence="5" key="2">
    <citation type="submission" date="2012-01" db="EMBL/GenBank/DDBJ databases">
        <title>Complete sequence of chromosome of Marinitoga piezophila KA3.</title>
        <authorList>
            <person name="Lucas S."/>
            <person name="Han J."/>
            <person name="Lapidus A."/>
            <person name="Cheng J.-F."/>
            <person name="Goodwin L."/>
            <person name="Pitluck S."/>
            <person name="Peters L."/>
            <person name="Mikhailova N."/>
            <person name="Teshima H."/>
            <person name="Detter J.C."/>
            <person name="Han C."/>
            <person name="Tapia R."/>
            <person name="Land M."/>
            <person name="Hauser L."/>
            <person name="Kyrpides N."/>
            <person name="Ivanova N."/>
            <person name="Pagani I."/>
            <person name="Jebbar M."/>
            <person name="Vannier P."/>
            <person name="Oger P."/>
            <person name="Cario A."/>
            <person name="Bartlett D."/>
            <person name="Noll K.M."/>
            <person name="Woyke T."/>
        </authorList>
    </citation>
    <scope>NUCLEOTIDE SEQUENCE [LARGE SCALE GENOMIC DNA]</scope>
    <source>
        <strain evidence="5">DSM 14283 / JCM 11233 / KA3</strain>
    </source>
</reference>
<dbReference type="InterPro" id="IPR003697">
    <property type="entry name" value="Maf-like"/>
</dbReference>
<name>H2J3A2_MARPK</name>
<dbReference type="NCBIfam" id="TIGR00172">
    <property type="entry name" value="maf"/>
    <property type="match status" value="1"/>
</dbReference>
<dbReference type="GO" id="GO:0036218">
    <property type="term" value="F:dTTP diphosphatase activity"/>
    <property type="evidence" value="ECO:0007669"/>
    <property type="project" value="RHEA"/>
</dbReference>
<dbReference type="SUPFAM" id="SSF52972">
    <property type="entry name" value="ITPase-like"/>
    <property type="match status" value="1"/>
</dbReference>
<comment type="subcellular location">
    <subcellularLocation>
        <location evidence="3">Cytoplasm</location>
    </subcellularLocation>
</comment>
<dbReference type="HOGENOM" id="CLU_040416_0_0_0"/>
<keyword evidence="3" id="KW-0546">Nucleotide metabolism</keyword>
<dbReference type="AlphaFoldDB" id="H2J3A2"/>
<dbReference type="KEGG" id="mpz:Marpi_1315"/>
<dbReference type="PANTHER" id="PTHR43213">
    <property type="entry name" value="BIFUNCTIONAL DTTP/UTP PYROPHOSPHATASE/METHYLTRANSFERASE PROTEIN-RELATED"/>
    <property type="match status" value="1"/>
</dbReference>
<dbReference type="GO" id="GO:0009117">
    <property type="term" value="P:nucleotide metabolic process"/>
    <property type="evidence" value="ECO:0007669"/>
    <property type="project" value="UniProtKB-KW"/>
</dbReference>
<comment type="catalytic activity">
    <reaction evidence="3">
        <text>UTP + H2O = UMP + diphosphate + H(+)</text>
        <dbReference type="Rhea" id="RHEA:29395"/>
        <dbReference type="ChEBI" id="CHEBI:15377"/>
        <dbReference type="ChEBI" id="CHEBI:15378"/>
        <dbReference type="ChEBI" id="CHEBI:33019"/>
        <dbReference type="ChEBI" id="CHEBI:46398"/>
        <dbReference type="ChEBI" id="CHEBI:57865"/>
        <dbReference type="EC" id="3.6.1.9"/>
    </reaction>
</comment>
<dbReference type="PANTHER" id="PTHR43213:SF5">
    <property type="entry name" value="BIFUNCTIONAL DTTP_UTP PYROPHOSPHATASE_METHYLTRANSFERASE PROTEIN-RELATED"/>
    <property type="match status" value="1"/>
</dbReference>
<organism evidence="4 5">
    <name type="scientific">Marinitoga piezophila (strain DSM 14283 / JCM 11233 / KA3)</name>
    <dbReference type="NCBI Taxonomy" id="443254"/>
    <lineage>
        <taxon>Bacteria</taxon>
        <taxon>Thermotogati</taxon>
        <taxon>Thermotogota</taxon>
        <taxon>Thermotogae</taxon>
        <taxon>Petrotogales</taxon>
        <taxon>Petrotogaceae</taxon>
        <taxon>Marinitoga</taxon>
    </lineage>
</organism>
<dbReference type="Proteomes" id="UP000007161">
    <property type="component" value="Chromosome"/>
</dbReference>
<evidence type="ECO:0000256" key="2">
    <source>
        <dbReference type="ARBA" id="ARBA00022801"/>
    </source>
</evidence>
<keyword evidence="2 3" id="KW-0378">Hydrolase</keyword>
<dbReference type="STRING" id="443254.Marpi_1315"/>
<protein>
    <recommendedName>
        <fullName evidence="3">dTTP/UTP pyrophosphatase</fullName>
        <shortName evidence="3">dTTPase/UTPase</shortName>
        <ecNumber evidence="3">3.6.1.9</ecNumber>
    </recommendedName>
    <alternativeName>
        <fullName evidence="3">Nucleoside triphosphate pyrophosphatase</fullName>
    </alternativeName>
    <alternativeName>
        <fullName evidence="3">Nucleotide pyrophosphatase</fullName>
        <shortName evidence="3">Nucleotide PPase</shortName>
    </alternativeName>
</protein>
<dbReference type="EC" id="3.6.1.9" evidence="3"/>
<comment type="catalytic activity">
    <reaction evidence="3">
        <text>dTTP + H2O = dTMP + diphosphate + H(+)</text>
        <dbReference type="Rhea" id="RHEA:28534"/>
        <dbReference type="ChEBI" id="CHEBI:15377"/>
        <dbReference type="ChEBI" id="CHEBI:15378"/>
        <dbReference type="ChEBI" id="CHEBI:33019"/>
        <dbReference type="ChEBI" id="CHEBI:37568"/>
        <dbReference type="ChEBI" id="CHEBI:63528"/>
        <dbReference type="EC" id="3.6.1.9"/>
    </reaction>
</comment>
<feature type="site" description="Important for substrate specificity" evidence="3">
    <location>
        <position position="12"/>
    </location>
</feature>
<dbReference type="GO" id="GO:0036221">
    <property type="term" value="F:UTP diphosphatase activity"/>
    <property type="evidence" value="ECO:0007669"/>
    <property type="project" value="RHEA"/>
</dbReference>
<gene>
    <name evidence="4" type="ordered locus">Marpi_1315</name>
</gene>
<dbReference type="HAMAP" id="MF_00528">
    <property type="entry name" value="Maf"/>
    <property type="match status" value="1"/>
</dbReference>
<feature type="site" description="Important for substrate specificity" evidence="3">
    <location>
        <position position="150"/>
    </location>
</feature>
<dbReference type="RefSeq" id="WP_014296789.1">
    <property type="nucleotide sequence ID" value="NC_016751.1"/>
</dbReference>
<dbReference type="CDD" id="cd00555">
    <property type="entry name" value="Maf"/>
    <property type="match status" value="1"/>
</dbReference>